<dbReference type="SUPFAM" id="SSF55073">
    <property type="entry name" value="Nucleotide cyclase"/>
    <property type="match status" value="1"/>
</dbReference>
<dbReference type="Gene3D" id="3.30.70.270">
    <property type="match status" value="1"/>
</dbReference>
<dbReference type="InterPro" id="IPR052163">
    <property type="entry name" value="DGC-Regulatory_Protein"/>
</dbReference>
<dbReference type="PANTHER" id="PTHR46663">
    <property type="entry name" value="DIGUANYLATE CYCLASE DGCT-RELATED"/>
    <property type="match status" value="1"/>
</dbReference>
<accession>A0A1N6SBG8</accession>
<sequence length="492" mass="54475">MLNSSDAIATSLDDILDNIDCTELLHSLDGGVLLLDRQCRIVFCNRWIAQHIGLPEKDLLGRTLAQLFPGMLTPALQSAIEDACLNRMGRLLSYQLHKRLLPLKQRTAKGELGALHQSILLRPLTQSELTLVQVQDITNAVKREQHLRASERVLRLERKVLESIATGDNMEDVLAEICYTIERLIPNSNSAILLLNEDGKSLSVRSAPSLPAQFLHRQRGLSMGPGGTTCIQSIQHRALVVSPNLMEDEAWQPLIEEIKRTNISACWAQPIIAAYEEPLGVLACYPQQPAQPNETDKLLLQRMSNLAAITLERHKRIERIRFLAMHDPLTGLPNRSLLNELLGRNLRRACREGNKFALMFIDLDGFKEINDQHGHDAGDDLLSILSGRMTDQLRGTDTCARIGGDEFVVMLETVQSVQAIESVAQKILTAMSTPVQRGQMQLQVSASIGVAIYPEDGMSADALLTQADDAMYKAKSAGKNCWQSASDLGSEQ</sequence>
<gene>
    <name evidence="4" type="ORF">SAMN05421647_104160</name>
</gene>
<organism evidence="4 5">
    <name type="scientific">Marinobacterium stanieri</name>
    <dbReference type="NCBI Taxonomy" id="49186"/>
    <lineage>
        <taxon>Bacteria</taxon>
        <taxon>Pseudomonadati</taxon>
        <taxon>Pseudomonadota</taxon>
        <taxon>Gammaproteobacteria</taxon>
        <taxon>Oceanospirillales</taxon>
        <taxon>Oceanospirillaceae</taxon>
        <taxon>Marinobacterium</taxon>
    </lineage>
</organism>
<dbReference type="Pfam" id="PF08448">
    <property type="entry name" value="PAS_4"/>
    <property type="match status" value="1"/>
</dbReference>
<dbReference type="FunFam" id="3.30.70.270:FF:000001">
    <property type="entry name" value="Diguanylate cyclase domain protein"/>
    <property type="match status" value="1"/>
</dbReference>
<dbReference type="Pfam" id="PF00990">
    <property type="entry name" value="GGDEF"/>
    <property type="match status" value="1"/>
</dbReference>
<dbReference type="SMART" id="SM00091">
    <property type="entry name" value="PAS"/>
    <property type="match status" value="1"/>
</dbReference>
<dbReference type="NCBIfam" id="TIGR00254">
    <property type="entry name" value="GGDEF"/>
    <property type="match status" value="1"/>
</dbReference>
<dbReference type="PROSITE" id="PS50112">
    <property type="entry name" value="PAS"/>
    <property type="match status" value="1"/>
</dbReference>
<dbReference type="RefSeq" id="WP_076462760.1">
    <property type="nucleotide sequence ID" value="NZ_FTMN01000004.1"/>
</dbReference>
<evidence type="ECO:0000259" key="3">
    <source>
        <dbReference type="PROSITE" id="PS50887"/>
    </source>
</evidence>
<dbReference type="STRING" id="49186.SAMN05421647_104160"/>
<dbReference type="InterPro" id="IPR000014">
    <property type="entry name" value="PAS"/>
</dbReference>
<evidence type="ECO:0000256" key="1">
    <source>
        <dbReference type="ARBA" id="ARBA00001946"/>
    </source>
</evidence>
<dbReference type="InterPro" id="IPR043128">
    <property type="entry name" value="Rev_trsase/Diguanyl_cyclase"/>
</dbReference>
<dbReference type="Gene3D" id="3.30.450.20">
    <property type="entry name" value="PAS domain"/>
    <property type="match status" value="1"/>
</dbReference>
<keyword evidence="5" id="KW-1185">Reference proteome</keyword>
<dbReference type="SUPFAM" id="SSF55781">
    <property type="entry name" value="GAF domain-like"/>
    <property type="match status" value="1"/>
</dbReference>
<dbReference type="CDD" id="cd00130">
    <property type="entry name" value="PAS"/>
    <property type="match status" value="1"/>
</dbReference>
<dbReference type="Pfam" id="PF13185">
    <property type="entry name" value="GAF_2"/>
    <property type="match status" value="1"/>
</dbReference>
<reference evidence="5" key="1">
    <citation type="submission" date="2017-01" db="EMBL/GenBank/DDBJ databases">
        <authorList>
            <person name="Varghese N."/>
            <person name="Submissions S."/>
        </authorList>
    </citation>
    <scope>NUCLEOTIDE SEQUENCE [LARGE SCALE GENOMIC DNA]</scope>
    <source>
        <strain evidence="5">DSM 7027</strain>
    </source>
</reference>
<dbReference type="CDD" id="cd01949">
    <property type="entry name" value="GGDEF"/>
    <property type="match status" value="1"/>
</dbReference>
<dbReference type="InterPro" id="IPR013656">
    <property type="entry name" value="PAS_4"/>
</dbReference>
<dbReference type="InterPro" id="IPR035965">
    <property type="entry name" value="PAS-like_dom_sf"/>
</dbReference>
<dbReference type="InterPro" id="IPR029016">
    <property type="entry name" value="GAF-like_dom_sf"/>
</dbReference>
<dbReference type="SMART" id="SM00065">
    <property type="entry name" value="GAF"/>
    <property type="match status" value="1"/>
</dbReference>
<dbReference type="PANTHER" id="PTHR46663:SF3">
    <property type="entry name" value="SLL0267 PROTEIN"/>
    <property type="match status" value="1"/>
</dbReference>
<dbReference type="Gene3D" id="3.30.450.40">
    <property type="match status" value="1"/>
</dbReference>
<comment type="cofactor">
    <cofactor evidence="1">
        <name>Mg(2+)</name>
        <dbReference type="ChEBI" id="CHEBI:18420"/>
    </cofactor>
</comment>
<evidence type="ECO:0000313" key="4">
    <source>
        <dbReference type="EMBL" id="SIQ38493.1"/>
    </source>
</evidence>
<evidence type="ECO:0000259" key="2">
    <source>
        <dbReference type="PROSITE" id="PS50112"/>
    </source>
</evidence>
<dbReference type="InterPro" id="IPR003018">
    <property type="entry name" value="GAF"/>
</dbReference>
<dbReference type="InterPro" id="IPR029787">
    <property type="entry name" value="Nucleotide_cyclase"/>
</dbReference>
<dbReference type="SUPFAM" id="SSF55785">
    <property type="entry name" value="PYP-like sensor domain (PAS domain)"/>
    <property type="match status" value="1"/>
</dbReference>
<name>A0A1N6SBG8_9GAMM</name>
<dbReference type="eggNOG" id="COG3706">
    <property type="taxonomic scope" value="Bacteria"/>
</dbReference>
<dbReference type="InterPro" id="IPR000160">
    <property type="entry name" value="GGDEF_dom"/>
</dbReference>
<dbReference type="EMBL" id="FTMN01000004">
    <property type="protein sequence ID" value="SIQ38493.1"/>
    <property type="molecule type" value="Genomic_DNA"/>
</dbReference>
<feature type="domain" description="GGDEF" evidence="3">
    <location>
        <begin position="354"/>
        <end position="487"/>
    </location>
</feature>
<dbReference type="SMART" id="SM00267">
    <property type="entry name" value="GGDEF"/>
    <property type="match status" value="1"/>
</dbReference>
<dbReference type="GO" id="GO:0003824">
    <property type="term" value="F:catalytic activity"/>
    <property type="evidence" value="ECO:0007669"/>
    <property type="project" value="UniProtKB-ARBA"/>
</dbReference>
<dbReference type="eggNOG" id="COG2199">
    <property type="taxonomic scope" value="Bacteria"/>
</dbReference>
<dbReference type="PROSITE" id="PS50887">
    <property type="entry name" value="GGDEF"/>
    <property type="match status" value="1"/>
</dbReference>
<dbReference type="AlphaFoldDB" id="A0A1N6SBG8"/>
<evidence type="ECO:0000313" key="5">
    <source>
        <dbReference type="Proteomes" id="UP000186895"/>
    </source>
</evidence>
<protein>
    <submittedName>
        <fullName evidence="4">Diguanylate cyclase (GGDEF) domain-containing protein</fullName>
    </submittedName>
</protein>
<feature type="domain" description="PAS" evidence="2">
    <location>
        <begin position="23"/>
        <end position="95"/>
    </location>
</feature>
<proteinExistence type="predicted"/>
<dbReference type="Proteomes" id="UP000186895">
    <property type="component" value="Unassembled WGS sequence"/>
</dbReference>